<dbReference type="Proteomes" id="UP000601435">
    <property type="component" value="Unassembled WGS sequence"/>
</dbReference>
<gene>
    <name evidence="1" type="primary">PDI</name>
    <name evidence="1" type="ORF">SNEC2469_LOCUS33736</name>
</gene>
<feature type="non-terminal residue" evidence="1">
    <location>
        <position position="1"/>
    </location>
</feature>
<evidence type="ECO:0000313" key="1">
    <source>
        <dbReference type="EMBL" id="CAE7940026.1"/>
    </source>
</evidence>
<protein>
    <submittedName>
        <fullName evidence="1">PDI protein</fullName>
    </submittedName>
</protein>
<proteinExistence type="predicted"/>
<dbReference type="AlphaFoldDB" id="A0A813C7B9"/>
<accession>A0A813C7B9</accession>
<comment type="caution">
    <text evidence="1">The sequence shown here is derived from an EMBL/GenBank/DDBJ whole genome shotgun (WGS) entry which is preliminary data.</text>
</comment>
<name>A0A813C7B9_9DINO</name>
<keyword evidence="2" id="KW-1185">Reference proteome</keyword>
<dbReference type="EMBL" id="CAJNJA010090210">
    <property type="protein sequence ID" value="CAE7940026.1"/>
    <property type="molecule type" value="Genomic_DNA"/>
</dbReference>
<reference evidence="1" key="1">
    <citation type="submission" date="2021-02" db="EMBL/GenBank/DDBJ databases">
        <authorList>
            <person name="Dougan E. K."/>
            <person name="Rhodes N."/>
            <person name="Thang M."/>
            <person name="Chan C."/>
        </authorList>
    </citation>
    <scope>NUCLEOTIDE SEQUENCE</scope>
</reference>
<evidence type="ECO:0000313" key="2">
    <source>
        <dbReference type="Proteomes" id="UP000601435"/>
    </source>
</evidence>
<organism evidence="1 2">
    <name type="scientific">Symbiodinium necroappetens</name>
    <dbReference type="NCBI Taxonomy" id="1628268"/>
    <lineage>
        <taxon>Eukaryota</taxon>
        <taxon>Sar</taxon>
        <taxon>Alveolata</taxon>
        <taxon>Dinophyceae</taxon>
        <taxon>Suessiales</taxon>
        <taxon>Symbiodiniaceae</taxon>
        <taxon>Symbiodinium</taxon>
    </lineage>
</organism>
<sequence>VNAKHRGALRPMRQRAVGALKELKRRWRPVGTRLRARQPQALQRATQQRDLGLTALLIILASWGDVTYAHGLVKGLPAVGFAPPYGVFPVQRATPIGLEEVLGDWQKHNAETIRRLKPGRLDQADLAVARAEDSWQIGGEVYAGLLFGLPLAVTSFNRYSRLVEALGRRLVLTMVSLYFDDATVGDWASSKGSGQWAFGQLNALLGTPFAESKRQPMSHRGDFLGLAHDMSRALSDGVVHFWPRDRIVQKVKPPSSTAS</sequence>